<proteinExistence type="predicted"/>
<dbReference type="Pfam" id="PF04326">
    <property type="entry name" value="SLFN_AlbA_2"/>
    <property type="match status" value="1"/>
</dbReference>
<protein>
    <recommendedName>
        <fullName evidence="1">Schlafen AlbA-2 domain-containing protein</fullName>
    </recommendedName>
</protein>
<comment type="caution">
    <text evidence="2">The sequence shown here is derived from an EMBL/GenBank/DDBJ whole genome shotgun (WGS) entry which is preliminary data.</text>
</comment>
<accession>A0A5M3WHZ0</accession>
<keyword evidence="3" id="KW-1185">Reference proteome</keyword>
<dbReference type="InterPro" id="IPR038461">
    <property type="entry name" value="Schlafen_AlbA_2_dom_sf"/>
</dbReference>
<organism evidence="2 3">
    <name type="scientific">Acrocarpospora macrocephala</name>
    <dbReference type="NCBI Taxonomy" id="150177"/>
    <lineage>
        <taxon>Bacteria</taxon>
        <taxon>Bacillati</taxon>
        <taxon>Actinomycetota</taxon>
        <taxon>Actinomycetes</taxon>
        <taxon>Streptosporangiales</taxon>
        <taxon>Streptosporangiaceae</taxon>
        <taxon>Acrocarpospora</taxon>
    </lineage>
</organism>
<dbReference type="Gene3D" id="3.30.950.30">
    <property type="entry name" value="Schlafen, AAA domain"/>
    <property type="match status" value="1"/>
</dbReference>
<evidence type="ECO:0000259" key="1">
    <source>
        <dbReference type="Pfam" id="PF04326"/>
    </source>
</evidence>
<gene>
    <name evidence="2" type="ORF">Amac_021900</name>
</gene>
<dbReference type="Proteomes" id="UP000331127">
    <property type="component" value="Unassembled WGS sequence"/>
</dbReference>
<reference evidence="2 3" key="1">
    <citation type="submission" date="2019-10" db="EMBL/GenBank/DDBJ databases">
        <title>Whole genome shotgun sequence of Acrocarpospora macrocephala NBRC 16266.</title>
        <authorList>
            <person name="Ichikawa N."/>
            <person name="Kimura A."/>
            <person name="Kitahashi Y."/>
            <person name="Komaki H."/>
            <person name="Oguchi A."/>
        </authorList>
    </citation>
    <scope>NUCLEOTIDE SEQUENCE [LARGE SCALE GENOMIC DNA]</scope>
    <source>
        <strain evidence="2 3">NBRC 16266</strain>
    </source>
</reference>
<dbReference type="EMBL" id="BLAE01000011">
    <property type="protein sequence ID" value="GES08594.1"/>
    <property type="molecule type" value="Genomic_DNA"/>
</dbReference>
<evidence type="ECO:0000313" key="2">
    <source>
        <dbReference type="EMBL" id="GES08594.1"/>
    </source>
</evidence>
<dbReference type="InterPro" id="IPR007421">
    <property type="entry name" value="Schlafen_AlbA_2_dom"/>
</dbReference>
<dbReference type="AlphaFoldDB" id="A0A5M3WHZ0"/>
<evidence type="ECO:0000313" key="3">
    <source>
        <dbReference type="Proteomes" id="UP000331127"/>
    </source>
</evidence>
<sequence length="417" mass="45678">MKDSNTRWTPKSEAELKAAVDGRLLGEGHFLDFKEQPNSNNKESARDMASFAIDGGMLIIGVSEDKDAGTFDLAPQPLKGLGEKFEQIARSVPTPSLAVLTELIPSEADPTQGYLVIHIPVSPGAPHMVEGRYWGRGDKTKHYLSDPEVARLHQLRRNVEQDALGLLAQEMAEDPIPAELRHQAHLFVVAQPVGGRDDMLDGLINGPGWRLDIAELVRGAAYPQVPDYDPAFSYANGGYRRREGIALSSRNLGEGRIFTGSPDQKLSTWEEVLELRFHEDGGMRLYYSRLSDRLDGSGQQAILDAVMVSYTRRFLALLTAVSERAGFYGNWALAVGANGLDGLSAMPTGSMSRFDTLGTYDGDTYTKGVQVTWAELTSTPAAITRKLTGRFLRAIAREERNEAYLTDPAGQAQAQPV</sequence>
<dbReference type="RefSeq" id="WP_155354192.1">
    <property type="nucleotide sequence ID" value="NZ_BAAAHL010000046.1"/>
</dbReference>
<dbReference type="OrthoDB" id="4314023at2"/>
<name>A0A5M3WHZ0_9ACTN</name>
<feature type="domain" description="Schlafen AlbA-2" evidence="1">
    <location>
        <begin position="27"/>
        <end position="141"/>
    </location>
</feature>